<sequence>AEGNGMKRKKRKSCFSSKLKENLIMGKFQTSDTEKRYRAKLTWENYNFYFKK</sequence>
<reference evidence="1 2" key="1">
    <citation type="submission" date="2023-10" db="EMBL/GenBank/DDBJ databases">
        <title>Genomes of two closely related lineages of the louse Polyplax serrata with different host specificities.</title>
        <authorList>
            <person name="Martinu J."/>
            <person name="Tarabai H."/>
            <person name="Stefka J."/>
            <person name="Hypsa V."/>
        </authorList>
    </citation>
    <scope>NUCLEOTIDE SEQUENCE [LARGE SCALE GENOMIC DNA]</scope>
    <source>
        <strain evidence="1">HR10_N</strain>
    </source>
</reference>
<comment type="caution">
    <text evidence="1">The sequence shown here is derived from an EMBL/GenBank/DDBJ whole genome shotgun (WGS) entry which is preliminary data.</text>
</comment>
<dbReference type="AlphaFoldDB" id="A0AAN8NTX1"/>
<dbReference type="EMBL" id="JAWJWE010000036">
    <property type="protein sequence ID" value="KAK6628200.1"/>
    <property type="molecule type" value="Genomic_DNA"/>
</dbReference>
<evidence type="ECO:0000313" key="1">
    <source>
        <dbReference type="EMBL" id="KAK6628200.1"/>
    </source>
</evidence>
<proteinExistence type="predicted"/>
<name>A0AAN8NTX1_POLSC</name>
<organism evidence="1 2">
    <name type="scientific">Polyplax serrata</name>
    <name type="common">Common mouse louse</name>
    <dbReference type="NCBI Taxonomy" id="468196"/>
    <lineage>
        <taxon>Eukaryota</taxon>
        <taxon>Metazoa</taxon>
        <taxon>Ecdysozoa</taxon>
        <taxon>Arthropoda</taxon>
        <taxon>Hexapoda</taxon>
        <taxon>Insecta</taxon>
        <taxon>Pterygota</taxon>
        <taxon>Neoptera</taxon>
        <taxon>Paraneoptera</taxon>
        <taxon>Psocodea</taxon>
        <taxon>Troctomorpha</taxon>
        <taxon>Phthiraptera</taxon>
        <taxon>Anoplura</taxon>
        <taxon>Polyplacidae</taxon>
        <taxon>Polyplax</taxon>
    </lineage>
</organism>
<feature type="non-terminal residue" evidence="1">
    <location>
        <position position="1"/>
    </location>
</feature>
<gene>
    <name evidence="1" type="ORF">RUM43_002012</name>
</gene>
<protein>
    <submittedName>
        <fullName evidence="1">Uncharacterized protein</fullName>
    </submittedName>
</protein>
<dbReference type="Proteomes" id="UP001372834">
    <property type="component" value="Unassembled WGS sequence"/>
</dbReference>
<evidence type="ECO:0000313" key="2">
    <source>
        <dbReference type="Proteomes" id="UP001372834"/>
    </source>
</evidence>
<accession>A0AAN8NTX1</accession>